<dbReference type="PANTHER" id="PTHR46211:SF8">
    <property type="entry name" value="PHOSPHODIESTERASE"/>
    <property type="match status" value="1"/>
</dbReference>
<evidence type="ECO:0000313" key="4">
    <source>
        <dbReference type="EMBL" id="MBK1792253.1"/>
    </source>
</evidence>
<reference evidence="4" key="1">
    <citation type="submission" date="2021-01" db="EMBL/GenBank/DDBJ databases">
        <title>Modified the classification status of verrucomicrobia.</title>
        <authorList>
            <person name="Feng X."/>
        </authorList>
    </citation>
    <scope>NUCLEOTIDE SEQUENCE</scope>
    <source>
        <strain evidence="4">_KCTC 22039</strain>
    </source>
</reference>
<protein>
    <submittedName>
        <fullName evidence="4">Glycerophosphoryl diester phosphodiesterase membrane domain-containing protein</fullName>
    </submittedName>
</protein>
<feature type="transmembrane region" description="Helical" evidence="2">
    <location>
        <begin position="204"/>
        <end position="230"/>
    </location>
</feature>
<feature type="transmembrane region" description="Helical" evidence="2">
    <location>
        <begin position="471"/>
        <end position="491"/>
    </location>
</feature>
<dbReference type="AlphaFoldDB" id="A0A8J7MJP5"/>
<feature type="domain" description="GP-PDE" evidence="3">
    <location>
        <begin position="501"/>
        <end position="731"/>
    </location>
</feature>
<dbReference type="InterPro" id="IPR017946">
    <property type="entry name" value="PLC-like_Pdiesterase_TIM-brl"/>
</dbReference>
<dbReference type="InterPro" id="IPR030395">
    <property type="entry name" value="GP_PDE_dom"/>
</dbReference>
<feature type="transmembrane region" description="Helical" evidence="2">
    <location>
        <begin position="165"/>
        <end position="184"/>
    </location>
</feature>
<keyword evidence="2" id="KW-0472">Membrane</keyword>
<dbReference type="Gene3D" id="3.20.20.190">
    <property type="entry name" value="Phosphatidylinositol (PI) phosphodiesterase"/>
    <property type="match status" value="1"/>
</dbReference>
<feature type="transmembrane region" description="Helical" evidence="2">
    <location>
        <begin position="312"/>
        <end position="345"/>
    </location>
</feature>
<feature type="region of interest" description="Disordered" evidence="1">
    <location>
        <begin position="26"/>
        <end position="52"/>
    </location>
</feature>
<dbReference type="GO" id="GO:0008081">
    <property type="term" value="F:phosphoric diester hydrolase activity"/>
    <property type="evidence" value="ECO:0007669"/>
    <property type="project" value="InterPro"/>
</dbReference>
<keyword evidence="2" id="KW-1133">Transmembrane helix</keyword>
<feature type="transmembrane region" description="Helical" evidence="2">
    <location>
        <begin position="366"/>
        <end position="393"/>
    </location>
</feature>
<dbReference type="InterPro" id="IPR018476">
    <property type="entry name" value="GlyceroP-diester-Pdiesterase_M"/>
</dbReference>
<dbReference type="Pfam" id="PF03009">
    <property type="entry name" value="GDPD"/>
    <property type="match status" value="2"/>
</dbReference>
<evidence type="ECO:0000256" key="1">
    <source>
        <dbReference type="SAM" id="MobiDB-lite"/>
    </source>
</evidence>
<organism evidence="4 5">
    <name type="scientific">Persicirhabdus sediminis</name>
    <dbReference type="NCBI Taxonomy" id="454144"/>
    <lineage>
        <taxon>Bacteria</taxon>
        <taxon>Pseudomonadati</taxon>
        <taxon>Verrucomicrobiota</taxon>
        <taxon>Verrucomicrobiia</taxon>
        <taxon>Verrucomicrobiales</taxon>
        <taxon>Verrucomicrobiaceae</taxon>
        <taxon>Persicirhabdus</taxon>
    </lineage>
</organism>
<comment type="caution">
    <text evidence="4">The sequence shown here is derived from an EMBL/GenBank/DDBJ whole genome shotgun (WGS) entry which is preliminary data.</text>
</comment>
<dbReference type="PANTHER" id="PTHR46211">
    <property type="entry name" value="GLYCEROPHOSPHORYL DIESTER PHOSPHODIESTERASE"/>
    <property type="match status" value="1"/>
</dbReference>
<keyword evidence="5" id="KW-1185">Reference proteome</keyword>
<gene>
    <name evidence="4" type="ORF">JIN82_13910</name>
</gene>
<dbReference type="SUPFAM" id="SSF51695">
    <property type="entry name" value="PLC-like phosphodiesterases"/>
    <property type="match status" value="1"/>
</dbReference>
<feature type="transmembrane region" description="Helical" evidence="2">
    <location>
        <begin position="405"/>
        <end position="430"/>
    </location>
</feature>
<evidence type="ECO:0000256" key="2">
    <source>
        <dbReference type="SAM" id="Phobius"/>
    </source>
</evidence>
<dbReference type="GO" id="GO:0006629">
    <property type="term" value="P:lipid metabolic process"/>
    <property type="evidence" value="ECO:0007669"/>
    <property type="project" value="InterPro"/>
</dbReference>
<dbReference type="Proteomes" id="UP000624703">
    <property type="component" value="Unassembled WGS sequence"/>
</dbReference>
<dbReference type="Pfam" id="PF10110">
    <property type="entry name" value="GPDPase_memb"/>
    <property type="match status" value="1"/>
</dbReference>
<dbReference type="PROSITE" id="PS51704">
    <property type="entry name" value="GP_PDE"/>
    <property type="match status" value="1"/>
</dbReference>
<sequence length="751" mass="82873">MPGIFQLAGPPFLYLQSSQLKSPRSFRVFPQPSRQDFQPSPSRQPARFPAKGHEKMPGIFQLAGPPFLYLQSSQLKPPRSFRVFPQPFRQDFQPSPSRQPARNSAILSWHPPAGVTIIQLPHRRLLIADLQFTILRYAGPMQRQLQELAQITHPLRLKQNLIQFILIRLLFSAVATTLLAPVAAFSTSYLLGRANDSIISNYDIANFLLSPLGLGFLTVSIGFTFAILFFEHSGVIIIARSAMSHQATPSLLRVLWIEKSRFVKLLQLSVVYFWLYFIAAIPLLTTAGYQFLTLTAERDINYYLVVKPPEFWVAVALVVLAGTATAGLWIWLFLRTFLAVPILLFESLTIADSMRESLRRSRQLGLAPVKLVLIMAALTTALLSVVNFLLSLASDLFLNHGPSSLQLILIITGVLVASQIIWSAITSFFYSTTLGLSVSHFYLQSGGKKCTETESSCRLNGFLSRANARTIIVGGLVALLAIGGSVASGLLSQSRSDTHVVAVTAHRGSSIDAPENTLSALQLAIDHGADFCEIDVQITADGELVITHDTDLKRITGENLQVADLTREKRLQLDAGAWFSSEFKGEPLATLDDFIQLAGDDIQLNIELKFGPDRDGLIQGVGQLLRHTDFTKKCVITSLDQHGLLAMKAAFPELICGLIVTQAIGNITETPVDFLSLNAGQVDRSTIEFAQAAGKQIHVWTVNQSVQMHRMIDLGVDNIITDAPDILVALQQERQQLTPIERLVLLIQTRL</sequence>
<name>A0A8J7MJP5_9BACT</name>
<feature type="transmembrane region" description="Helical" evidence="2">
    <location>
        <begin position="270"/>
        <end position="292"/>
    </location>
</feature>
<proteinExistence type="predicted"/>
<feature type="compositionally biased region" description="Polar residues" evidence="1">
    <location>
        <begin position="32"/>
        <end position="43"/>
    </location>
</feature>
<evidence type="ECO:0000313" key="5">
    <source>
        <dbReference type="Proteomes" id="UP000624703"/>
    </source>
</evidence>
<accession>A0A8J7MJP5</accession>
<keyword evidence="2" id="KW-0812">Transmembrane</keyword>
<evidence type="ECO:0000259" key="3">
    <source>
        <dbReference type="PROSITE" id="PS51704"/>
    </source>
</evidence>
<dbReference type="EMBL" id="JAENIM010000044">
    <property type="protein sequence ID" value="MBK1792253.1"/>
    <property type="molecule type" value="Genomic_DNA"/>
</dbReference>